<evidence type="ECO:0000256" key="4">
    <source>
        <dbReference type="ARBA" id="ARBA00023136"/>
    </source>
</evidence>
<feature type="transmembrane region" description="Helical" evidence="6">
    <location>
        <begin position="25"/>
        <end position="50"/>
    </location>
</feature>
<feature type="transmembrane region" description="Helical" evidence="6">
    <location>
        <begin position="56"/>
        <end position="80"/>
    </location>
</feature>
<dbReference type="PANTHER" id="PTHR30520:SF8">
    <property type="entry name" value="NITRITE TRANSPORTER NIRC"/>
    <property type="match status" value="1"/>
</dbReference>
<proteinExistence type="inferred from homology"/>
<dbReference type="EMBL" id="QPJM01000035">
    <property type="protein sequence ID" value="RCW77861.1"/>
    <property type="molecule type" value="Genomic_DNA"/>
</dbReference>
<reference evidence="7 8" key="1">
    <citation type="submission" date="2018-07" db="EMBL/GenBank/DDBJ databases">
        <title>Genomic Encyclopedia of Type Strains, Phase III (KMG-III): the genomes of soil and plant-associated and newly described type strains.</title>
        <authorList>
            <person name="Whitman W."/>
        </authorList>
    </citation>
    <scope>NUCLEOTIDE SEQUENCE [LARGE SCALE GENOMIC DNA]</scope>
    <source>
        <strain evidence="7 8">31-25a</strain>
    </source>
</reference>
<dbReference type="GO" id="GO:0005886">
    <property type="term" value="C:plasma membrane"/>
    <property type="evidence" value="ECO:0007669"/>
    <property type="project" value="TreeGrafter"/>
</dbReference>
<keyword evidence="8" id="KW-1185">Reference proteome</keyword>
<evidence type="ECO:0000256" key="2">
    <source>
        <dbReference type="ARBA" id="ARBA00022692"/>
    </source>
</evidence>
<dbReference type="InterPro" id="IPR000292">
    <property type="entry name" value="For/NO2_transpt"/>
</dbReference>
<comment type="subcellular location">
    <subcellularLocation>
        <location evidence="1">Membrane</location>
        <topology evidence="1">Multi-pass membrane protein</topology>
    </subcellularLocation>
</comment>
<sequence length="274" mass="28876">MYEETIKNLSDAGRSKAVALKGNPFAFMVGSAMAGAYIGFGDIIMFTVGAHADPSWSHLVMGAVFASALTIVVFAGSELFTGMAMYMPLALLSGKTGLIDLLRVWVLCWLGNFAGAFLLAVLFKLGGGGVLLGDGSPAFFAAVAAKISAPAHELFARGIICNWLVCLAIWMSYRTENDAAKVFLIFWPIMIFVAAGFEHCVANMFAFSLALLGPHPATISVYGALHNLVFVTLGNIVGGGIMVAFGYWVQLAGTAQAASPLAKNRTLPPVSRIG</sequence>
<comment type="caution">
    <text evidence="7">The sequence shown here is derived from an EMBL/GenBank/DDBJ whole genome shotgun (WGS) entry which is preliminary data.</text>
</comment>
<feature type="transmembrane region" description="Helical" evidence="6">
    <location>
        <begin position="101"/>
        <end position="123"/>
    </location>
</feature>
<dbReference type="Pfam" id="PF01226">
    <property type="entry name" value="Form_Nir_trans"/>
    <property type="match status" value="1"/>
</dbReference>
<dbReference type="Proteomes" id="UP000253324">
    <property type="component" value="Unassembled WGS sequence"/>
</dbReference>
<dbReference type="AlphaFoldDB" id="A0A368YC83"/>
<evidence type="ECO:0000256" key="5">
    <source>
        <dbReference type="ARBA" id="ARBA00049660"/>
    </source>
</evidence>
<feature type="transmembrane region" description="Helical" evidence="6">
    <location>
        <begin position="185"/>
        <end position="212"/>
    </location>
</feature>
<comment type="similarity">
    <text evidence="5">Belongs to the FNT transporter (TC 1.A.16) family.</text>
</comment>
<feature type="transmembrane region" description="Helical" evidence="6">
    <location>
        <begin position="224"/>
        <end position="249"/>
    </location>
</feature>
<dbReference type="GO" id="GO:0015499">
    <property type="term" value="F:formate transmembrane transporter activity"/>
    <property type="evidence" value="ECO:0007669"/>
    <property type="project" value="TreeGrafter"/>
</dbReference>
<evidence type="ECO:0000313" key="7">
    <source>
        <dbReference type="EMBL" id="RCW77861.1"/>
    </source>
</evidence>
<evidence type="ECO:0000256" key="6">
    <source>
        <dbReference type="SAM" id="Phobius"/>
    </source>
</evidence>
<accession>A0A368YC83</accession>
<keyword evidence="4 6" id="KW-0472">Membrane</keyword>
<evidence type="ECO:0000256" key="1">
    <source>
        <dbReference type="ARBA" id="ARBA00004141"/>
    </source>
</evidence>
<evidence type="ECO:0000313" key="8">
    <source>
        <dbReference type="Proteomes" id="UP000253324"/>
    </source>
</evidence>
<dbReference type="Gene3D" id="1.20.1080.10">
    <property type="entry name" value="Glycerol uptake facilitator protein"/>
    <property type="match status" value="1"/>
</dbReference>
<protein>
    <submittedName>
        <fullName evidence="7">Nitrite transporter NirC</fullName>
    </submittedName>
</protein>
<feature type="transmembrane region" description="Helical" evidence="6">
    <location>
        <begin position="154"/>
        <end position="173"/>
    </location>
</feature>
<keyword evidence="3 6" id="KW-1133">Transmembrane helix</keyword>
<dbReference type="OrthoDB" id="9786493at2"/>
<dbReference type="PANTHER" id="PTHR30520">
    <property type="entry name" value="FORMATE TRANSPORTER-RELATED"/>
    <property type="match status" value="1"/>
</dbReference>
<organism evidence="7 8">
    <name type="scientific">Phyllobacterium bourgognense</name>
    <dbReference type="NCBI Taxonomy" id="314236"/>
    <lineage>
        <taxon>Bacteria</taxon>
        <taxon>Pseudomonadati</taxon>
        <taxon>Pseudomonadota</taxon>
        <taxon>Alphaproteobacteria</taxon>
        <taxon>Hyphomicrobiales</taxon>
        <taxon>Phyllobacteriaceae</taxon>
        <taxon>Phyllobacterium</taxon>
    </lineage>
</organism>
<dbReference type="InterPro" id="IPR024002">
    <property type="entry name" value="For/NO2_transpt_CS"/>
</dbReference>
<gene>
    <name evidence="7" type="ORF">C7476_13515</name>
</gene>
<dbReference type="PROSITE" id="PS01006">
    <property type="entry name" value="FORMATE_NITRITE_TP_2"/>
    <property type="match status" value="1"/>
</dbReference>
<evidence type="ECO:0000256" key="3">
    <source>
        <dbReference type="ARBA" id="ARBA00022989"/>
    </source>
</evidence>
<name>A0A368YC83_9HYPH</name>
<dbReference type="RefSeq" id="WP_114432950.1">
    <property type="nucleotide sequence ID" value="NZ_QPJM01000035.1"/>
</dbReference>
<keyword evidence="2 6" id="KW-0812">Transmembrane</keyword>
<dbReference type="InterPro" id="IPR023271">
    <property type="entry name" value="Aquaporin-like"/>
</dbReference>